<dbReference type="InterPro" id="IPR003615">
    <property type="entry name" value="HNH_nuc"/>
</dbReference>
<reference evidence="2 3" key="1">
    <citation type="submission" date="2018-08" db="EMBL/GenBank/DDBJ databases">
        <title>Bacillus phenotypic plasticity.</title>
        <authorList>
            <person name="Hurtado E."/>
        </authorList>
    </citation>
    <scope>NUCLEOTIDE SEQUENCE [LARGE SCALE GENOMIC DNA]</scope>
    <source>
        <strain evidence="2 3">427</strain>
    </source>
</reference>
<name>A0A5M8RDQ9_9BACI</name>
<gene>
    <name evidence="2" type="ORF">DX927_23790</name>
</gene>
<dbReference type="RefSeq" id="WP_148959211.1">
    <property type="nucleotide sequence ID" value="NZ_QSND01000008.1"/>
</dbReference>
<organism evidence="2 3">
    <name type="scientific">Bacillus swezeyi</name>
    <dbReference type="NCBI Taxonomy" id="1925020"/>
    <lineage>
        <taxon>Bacteria</taxon>
        <taxon>Bacillati</taxon>
        <taxon>Bacillota</taxon>
        <taxon>Bacilli</taxon>
        <taxon>Bacillales</taxon>
        <taxon>Bacillaceae</taxon>
        <taxon>Bacillus</taxon>
    </lineage>
</organism>
<keyword evidence="2" id="KW-0540">Nuclease</keyword>
<proteinExistence type="predicted"/>
<dbReference type="InterPro" id="IPR044925">
    <property type="entry name" value="His-Me_finger_sf"/>
</dbReference>
<protein>
    <submittedName>
        <fullName evidence="2">HNH endonuclease</fullName>
    </submittedName>
</protein>
<evidence type="ECO:0000313" key="3">
    <source>
        <dbReference type="Proteomes" id="UP000324326"/>
    </source>
</evidence>
<sequence>MSEVRRPHNKLDIDEEFIRKNYYIMSAREIGEILGVSREAINHRVIKMGLRKTKIPFMKREGEILVPIQEFPDYGVTNHSRVVNLKHMTLVKTKIDREGYVKVTLYKKGKAVDRRVHRLVALHFIPNPNNLPQVNHIDGDKSNPSIDNLEWVTAKGNAQHALKHGLIRIGEMSPNAKITEKQALSILKDFQDGMTISEVRKAHPYASKSIVDKICQRQRWKHLDKTS</sequence>
<dbReference type="Proteomes" id="UP000324326">
    <property type="component" value="Unassembled WGS sequence"/>
</dbReference>
<dbReference type="Pfam" id="PF13392">
    <property type="entry name" value="HNH_3"/>
    <property type="match status" value="1"/>
</dbReference>
<feature type="domain" description="HNH nuclease" evidence="1">
    <location>
        <begin position="115"/>
        <end position="158"/>
    </location>
</feature>
<dbReference type="Gene3D" id="3.90.75.20">
    <property type="match status" value="1"/>
</dbReference>
<dbReference type="AlphaFoldDB" id="A0A5M8RDQ9"/>
<accession>A0A5M8RDQ9</accession>
<keyword evidence="2" id="KW-0255">Endonuclease</keyword>
<dbReference type="SUPFAM" id="SSF54060">
    <property type="entry name" value="His-Me finger endonucleases"/>
    <property type="match status" value="1"/>
</dbReference>
<dbReference type="EMBL" id="QSND01000008">
    <property type="protein sequence ID" value="KAA6446715.1"/>
    <property type="molecule type" value="Genomic_DNA"/>
</dbReference>
<keyword evidence="2" id="KW-0378">Hydrolase</keyword>
<dbReference type="GO" id="GO:0004519">
    <property type="term" value="F:endonuclease activity"/>
    <property type="evidence" value="ECO:0007669"/>
    <property type="project" value="UniProtKB-KW"/>
</dbReference>
<evidence type="ECO:0000313" key="2">
    <source>
        <dbReference type="EMBL" id="KAA6446715.1"/>
    </source>
</evidence>
<evidence type="ECO:0000259" key="1">
    <source>
        <dbReference type="Pfam" id="PF13392"/>
    </source>
</evidence>
<comment type="caution">
    <text evidence="2">The sequence shown here is derived from an EMBL/GenBank/DDBJ whole genome shotgun (WGS) entry which is preliminary data.</text>
</comment>